<keyword evidence="2" id="KW-1185">Reference proteome</keyword>
<evidence type="ECO:0000313" key="1">
    <source>
        <dbReference type="EMBL" id="KAL3863923.1"/>
    </source>
</evidence>
<proteinExistence type="predicted"/>
<protein>
    <submittedName>
        <fullName evidence="1">Uncharacterized protein</fullName>
    </submittedName>
</protein>
<feature type="non-terminal residue" evidence="1">
    <location>
        <position position="81"/>
    </location>
</feature>
<comment type="caution">
    <text evidence="1">The sequence shown here is derived from an EMBL/GenBank/DDBJ whole genome shotgun (WGS) entry which is preliminary data.</text>
</comment>
<accession>A0ABD3VTR3</accession>
<dbReference type="AlphaFoldDB" id="A0ABD3VTR3"/>
<dbReference type="Proteomes" id="UP001634394">
    <property type="component" value="Unassembled WGS sequence"/>
</dbReference>
<reference evidence="1 2" key="1">
    <citation type="submission" date="2024-11" db="EMBL/GenBank/DDBJ databases">
        <title>Chromosome-level genome assembly of the freshwater bivalve Anodonta woodiana.</title>
        <authorList>
            <person name="Chen X."/>
        </authorList>
    </citation>
    <scope>NUCLEOTIDE SEQUENCE [LARGE SCALE GENOMIC DNA]</scope>
    <source>
        <strain evidence="1">MN2024</strain>
        <tissue evidence="1">Gills</tissue>
    </source>
</reference>
<sequence>MAICVRLPTRCFERHINVTSSRDNDRYCRIDPSCLVDWVNDLYPAWRLFKNPWAGSFLTLDPVVDTIREHFMKLPETSEEL</sequence>
<evidence type="ECO:0000313" key="2">
    <source>
        <dbReference type="Proteomes" id="UP001634394"/>
    </source>
</evidence>
<organism evidence="1 2">
    <name type="scientific">Sinanodonta woodiana</name>
    <name type="common">Chinese pond mussel</name>
    <name type="synonym">Anodonta woodiana</name>
    <dbReference type="NCBI Taxonomy" id="1069815"/>
    <lineage>
        <taxon>Eukaryota</taxon>
        <taxon>Metazoa</taxon>
        <taxon>Spiralia</taxon>
        <taxon>Lophotrochozoa</taxon>
        <taxon>Mollusca</taxon>
        <taxon>Bivalvia</taxon>
        <taxon>Autobranchia</taxon>
        <taxon>Heteroconchia</taxon>
        <taxon>Palaeoheterodonta</taxon>
        <taxon>Unionida</taxon>
        <taxon>Unionoidea</taxon>
        <taxon>Unionidae</taxon>
        <taxon>Unioninae</taxon>
        <taxon>Sinanodonta</taxon>
    </lineage>
</organism>
<name>A0ABD3VTR3_SINWO</name>
<gene>
    <name evidence="1" type="ORF">ACJMK2_005644</name>
</gene>
<dbReference type="EMBL" id="JBJQND010000010">
    <property type="protein sequence ID" value="KAL3863923.1"/>
    <property type="molecule type" value="Genomic_DNA"/>
</dbReference>